<dbReference type="InterPro" id="IPR048031">
    <property type="entry name" value="ScyD/ScyE-like"/>
</dbReference>
<feature type="chain" id="PRO_5037229443" evidence="1">
    <location>
        <begin position="33"/>
        <end position="392"/>
    </location>
</feature>
<protein>
    <submittedName>
        <fullName evidence="2">ScyD/ScyE family protein</fullName>
    </submittedName>
</protein>
<dbReference type="InterPro" id="IPR011042">
    <property type="entry name" value="6-blade_b-propeller_TolB-like"/>
</dbReference>
<sequence>MRRIIIRVSTVAALTALMGMGAVGLGAGPVQAAGNKPLPVPGVPETLASGLLSPLSLTLGSSQSVYFTQNFAGSLDKLDAKGAVSTVYQASVPGHEVGAVSSRFGRTYFAENAGAGEDPAPNIGIIKSITSAGKVRSIADVAQYEATHNPDASVTYGFRDLDAACLQQIPDTLPGSYTGVTDSHPYATEPGLFEIYVADAGGNDIVAVNQFTGRVRTVAVLPPSITHVTAALAASFGLPDCAAGHDYYFEPVPTDIRWGRDGWLYVSTLPGGPEGAALGARGSVYKVSPWFSTVRLVASGLVSPTGLAVSRSGDIYVAELFGGQISVIPRGTSTAQPFLAVPLPADVAIRGGTLYATVNALPGDGTPPAGQIIKVPLNTGDENYPSMNQYDD</sequence>
<evidence type="ECO:0000256" key="1">
    <source>
        <dbReference type="SAM" id="SignalP"/>
    </source>
</evidence>
<dbReference type="AlphaFoldDB" id="A0A931CJ48"/>
<accession>A0A931CJ48</accession>
<gene>
    <name evidence="2" type="ORF">IV500_07725</name>
</gene>
<dbReference type="RefSeq" id="WP_196396224.1">
    <property type="nucleotide sequence ID" value="NZ_JADNYM010000008.1"/>
</dbReference>
<keyword evidence="1" id="KW-0732">Signal</keyword>
<keyword evidence="3" id="KW-1185">Reference proteome</keyword>
<dbReference type="NCBIfam" id="NF033206">
    <property type="entry name" value="ScyE_fam"/>
    <property type="match status" value="1"/>
</dbReference>
<reference evidence="2 3" key="1">
    <citation type="submission" date="2020-11" db="EMBL/GenBank/DDBJ databases">
        <title>Arthrobacter antarcticus sp. nov., isolated from Antarctic Soil.</title>
        <authorList>
            <person name="Li J."/>
        </authorList>
    </citation>
    <scope>NUCLEOTIDE SEQUENCE [LARGE SCALE GENOMIC DNA]</scope>
    <source>
        <strain evidence="2 3">Z1-20</strain>
    </source>
</reference>
<dbReference type="Proteomes" id="UP000655366">
    <property type="component" value="Unassembled WGS sequence"/>
</dbReference>
<dbReference type="Gene3D" id="2.120.10.30">
    <property type="entry name" value="TolB, C-terminal domain"/>
    <property type="match status" value="1"/>
</dbReference>
<feature type="signal peptide" evidence="1">
    <location>
        <begin position="1"/>
        <end position="32"/>
    </location>
</feature>
<evidence type="ECO:0000313" key="2">
    <source>
        <dbReference type="EMBL" id="MBG0739278.1"/>
    </source>
</evidence>
<organism evidence="2 3">
    <name type="scientific">Arthrobacter terrae</name>
    <dbReference type="NCBI Taxonomy" id="2935737"/>
    <lineage>
        <taxon>Bacteria</taxon>
        <taxon>Bacillati</taxon>
        <taxon>Actinomycetota</taxon>
        <taxon>Actinomycetes</taxon>
        <taxon>Micrococcales</taxon>
        <taxon>Micrococcaceae</taxon>
        <taxon>Arthrobacter</taxon>
    </lineage>
</organism>
<name>A0A931CJ48_9MICC</name>
<proteinExistence type="predicted"/>
<dbReference type="EMBL" id="JADNYM010000008">
    <property type="protein sequence ID" value="MBG0739278.1"/>
    <property type="molecule type" value="Genomic_DNA"/>
</dbReference>
<evidence type="ECO:0000313" key="3">
    <source>
        <dbReference type="Proteomes" id="UP000655366"/>
    </source>
</evidence>
<dbReference type="SUPFAM" id="SSF63829">
    <property type="entry name" value="Calcium-dependent phosphotriesterase"/>
    <property type="match status" value="1"/>
</dbReference>
<comment type="caution">
    <text evidence="2">The sequence shown here is derived from an EMBL/GenBank/DDBJ whole genome shotgun (WGS) entry which is preliminary data.</text>
</comment>